<sequence>MALPVWKLVALPVGAAAAAAGAVVLVINARAPDAPPEGAPPASAEVESGAQSPAPAAEDAAEPGQGAVEAPVAPPPPDPVPGFDVVRIEPDGVSIIAGTAGPGQSVALMLNGQEAARTEADSGGRFVAMLTIAPSDQPRSMVLIADPEGAATRSDQTVIVSPFGPPEAQVAAADPAQGRPEGADGAAEQVADAGIAGEPGPAEVGPESEDASLEEPADAAPEIAAAAEPSPDAAPDPSEPAEPVADATGPASATEAETETASAAAPDPATMAPQPDAPPVAAEDTVAEASTEPTDGIPVAPETIATEAATPTGPVSDEALSDVAVADEDETRPEVVAEGAAPTGEAPAETMATRDVAEFALADGATADGVATGEDLAETGAIPDVEDAATEDRTLDAASGTANAAGPSDPGVESREDPAVVAETRETPETQRPESRTAEARTAESQTAESQAAEGQTAEAGTTESQAAEGQTAEAGTTESQTTESQAAETGLSETLSAELDETAPDLRAPAPTGPAEVADLAEGLGASPDDAAREAPEQVALAPEAASPDVPDALAEPAAPAEPEAMTGPGPELEARAPRADAGTAPPPGGIDEGPTRTETADLTEPSAGAVPDVDLATAPAPDAERLTPPAPTGGAQAQAEAPQVLPSAPTVIVADSTGVRVVQPSGGEMAPEVMTSVALDTITYDPDGEVVISGRGSSDSFVRIYLDNTPITSSRIAEDGQWRMDLPDVDTGIYTLRVDEVSAEGEVVSRIETQFQREAPETIARVMAAETSREGFAVAVRTVQPGNTLWAIAEERYGDGILYVRVFEANRDLIRDPNLIYPGQVFRIPEGDQG</sequence>
<evidence type="ECO:0000256" key="1">
    <source>
        <dbReference type="SAM" id="MobiDB-lite"/>
    </source>
</evidence>
<dbReference type="CDD" id="cd00118">
    <property type="entry name" value="LysM"/>
    <property type="match status" value="1"/>
</dbReference>
<dbReference type="AlphaFoldDB" id="A0A1Y5T9G4"/>
<dbReference type="PROSITE" id="PS51782">
    <property type="entry name" value="LYSM"/>
    <property type="match status" value="1"/>
</dbReference>
<organism evidence="3 4">
    <name type="scientific">Roseisalinus antarcticus</name>
    <dbReference type="NCBI Taxonomy" id="254357"/>
    <lineage>
        <taxon>Bacteria</taxon>
        <taxon>Pseudomonadati</taxon>
        <taxon>Pseudomonadota</taxon>
        <taxon>Alphaproteobacteria</taxon>
        <taxon>Rhodobacterales</taxon>
        <taxon>Roseobacteraceae</taxon>
        <taxon>Roseisalinus</taxon>
    </lineage>
</organism>
<proteinExistence type="predicted"/>
<dbReference type="SMART" id="SM00257">
    <property type="entry name" value="LysM"/>
    <property type="match status" value="1"/>
</dbReference>
<reference evidence="3 4" key="1">
    <citation type="submission" date="2017-03" db="EMBL/GenBank/DDBJ databases">
        <authorList>
            <person name="Afonso C.L."/>
            <person name="Miller P.J."/>
            <person name="Scott M.A."/>
            <person name="Spackman E."/>
            <person name="Goraichik I."/>
            <person name="Dimitrov K.M."/>
            <person name="Suarez D.L."/>
            <person name="Swayne D.E."/>
        </authorList>
    </citation>
    <scope>NUCLEOTIDE SEQUENCE [LARGE SCALE GENOMIC DNA]</scope>
    <source>
        <strain evidence="3 4">CECT 7023</strain>
    </source>
</reference>
<feature type="compositionally biased region" description="Low complexity" evidence="1">
    <location>
        <begin position="334"/>
        <end position="350"/>
    </location>
</feature>
<gene>
    <name evidence="3" type="ORF">ROA7023_02511</name>
</gene>
<dbReference type="Proteomes" id="UP000193900">
    <property type="component" value="Unassembled WGS sequence"/>
</dbReference>
<feature type="region of interest" description="Disordered" evidence="1">
    <location>
        <begin position="168"/>
        <end position="353"/>
    </location>
</feature>
<protein>
    <submittedName>
        <fullName evidence="3">LysM domain/BON superfamily protein</fullName>
    </submittedName>
</protein>
<dbReference type="PANTHER" id="PTHR34700:SF4">
    <property type="entry name" value="PHAGE-LIKE ELEMENT PBSX PROTEIN XKDP"/>
    <property type="match status" value="1"/>
</dbReference>
<keyword evidence="4" id="KW-1185">Reference proteome</keyword>
<feature type="compositionally biased region" description="Low complexity" evidence="1">
    <location>
        <begin position="443"/>
        <end position="480"/>
    </location>
</feature>
<dbReference type="InterPro" id="IPR052196">
    <property type="entry name" value="Bact_Kbp"/>
</dbReference>
<feature type="compositionally biased region" description="Low complexity" evidence="1">
    <location>
        <begin position="40"/>
        <end position="71"/>
    </location>
</feature>
<accession>A0A1Y5T9G4</accession>
<feature type="compositionally biased region" description="Low complexity" evidence="1">
    <location>
        <begin position="552"/>
        <end position="573"/>
    </location>
</feature>
<evidence type="ECO:0000259" key="2">
    <source>
        <dbReference type="PROSITE" id="PS51782"/>
    </source>
</evidence>
<feature type="compositionally biased region" description="Basic and acidic residues" evidence="1">
    <location>
        <begin position="412"/>
        <end position="442"/>
    </location>
</feature>
<feature type="domain" description="LysM" evidence="2">
    <location>
        <begin position="781"/>
        <end position="830"/>
    </location>
</feature>
<dbReference type="EMBL" id="FWFZ01000011">
    <property type="protein sequence ID" value="SLN55278.1"/>
    <property type="molecule type" value="Genomic_DNA"/>
</dbReference>
<dbReference type="InterPro" id="IPR036779">
    <property type="entry name" value="LysM_dom_sf"/>
</dbReference>
<feature type="compositionally biased region" description="Low complexity" evidence="1">
    <location>
        <begin position="241"/>
        <end position="274"/>
    </location>
</feature>
<feature type="compositionally biased region" description="Low complexity" evidence="1">
    <location>
        <begin position="218"/>
        <end position="231"/>
    </location>
</feature>
<dbReference type="InterPro" id="IPR018392">
    <property type="entry name" value="LysM"/>
</dbReference>
<dbReference type="Gene3D" id="3.10.350.10">
    <property type="entry name" value="LysM domain"/>
    <property type="match status" value="1"/>
</dbReference>
<feature type="region of interest" description="Disordered" evidence="1">
    <location>
        <begin position="366"/>
        <end position="646"/>
    </location>
</feature>
<dbReference type="RefSeq" id="WP_234992185.1">
    <property type="nucleotide sequence ID" value="NZ_FWFZ01000011.1"/>
</dbReference>
<feature type="compositionally biased region" description="Low complexity" evidence="1">
    <location>
        <begin position="298"/>
        <end position="314"/>
    </location>
</feature>
<dbReference type="PANTHER" id="PTHR34700">
    <property type="entry name" value="POTASSIUM BINDING PROTEIN KBP"/>
    <property type="match status" value="1"/>
</dbReference>
<feature type="compositionally biased region" description="Low complexity" evidence="1">
    <location>
        <begin position="634"/>
        <end position="645"/>
    </location>
</feature>
<name>A0A1Y5T9G4_9RHOB</name>
<evidence type="ECO:0000313" key="4">
    <source>
        <dbReference type="Proteomes" id="UP000193900"/>
    </source>
</evidence>
<evidence type="ECO:0000313" key="3">
    <source>
        <dbReference type="EMBL" id="SLN55278.1"/>
    </source>
</evidence>
<feature type="compositionally biased region" description="Acidic residues" evidence="1">
    <location>
        <begin position="206"/>
        <end position="217"/>
    </location>
</feature>
<feature type="region of interest" description="Disordered" evidence="1">
    <location>
        <begin position="32"/>
        <end position="84"/>
    </location>
</feature>
<dbReference type="Pfam" id="PF01476">
    <property type="entry name" value="LysM"/>
    <property type="match status" value="1"/>
</dbReference>
<feature type="compositionally biased region" description="Polar residues" evidence="1">
    <location>
        <begin position="481"/>
        <end position="496"/>
    </location>
</feature>